<feature type="transmembrane region" description="Helical" evidence="6">
    <location>
        <begin position="105"/>
        <end position="125"/>
    </location>
</feature>
<evidence type="ECO:0000256" key="2">
    <source>
        <dbReference type="ARBA" id="ARBA00007511"/>
    </source>
</evidence>
<feature type="transmembrane region" description="Helical" evidence="6">
    <location>
        <begin position="257"/>
        <end position="277"/>
    </location>
</feature>
<evidence type="ECO:0000313" key="7">
    <source>
        <dbReference type="EMBL" id="KKU22437.1"/>
    </source>
</evidence>
<dbReference type="Pfam" id="PF03741">
    <property type="entry name" value="TerC"/>
    <property type="match status" value="1"/>
</dbReference>
<evidence type="ECO:0000256" key="3">
    <source>
        <dbReference type="ARBA" id="ARBA00022692"/>
    </source>
</evidence>
<evidence type="ECO:0000256" key="1">
    <source>
        <dbReference type="ARBA" id="ARBA00004141"/>
    </source>
</evidence>
<dbReference type="GO" id="GO:0016020">
    <property type="term" value="C:membrane"/>
    <property type="evidence" value="ECO:0007669"/>
    <property type="project" value="UniProtKB-SubCell"/>
</dbReference>
<dbReference type="EMBL" id="LCLS01000002">
    <property type="protein sequence ID" value="KKU22437.1"/>
    <property type="molecule type" value="Genomic_DNA"/>
</dbReference>
<evidence type="ECO:0000313" key="8">
    <source>
        <dbReference type="Proteomes" id="UP000034107"/>
    </source>
</evidence>
<dbReference type="AlphaFoldDB" id="A0A0G1NQ33"/>
<dbReference type="NCBIfam" id="TIGR03718">
    <property type="entry name" value="R_switched_Alx"/>
    <property type="match status" value="1"/>
</dbReference>
<feature type="transmembrane region" description="Helical" evidence="6">
    <location>
        <begin position="223"/>
        <end position="245"/>
    </location>
</feature>
<feature type="transmembrane region" description="Helical" evidence="6">
    <location>
        <begin position="131"/>
        <end position="149"/>
    </location>
</feature>
<comment type="caution">
    <text evidence="7">The sequence shown here is derived from an EMBL/GenBank/DDBJ whole genome shotgun (WGS) entry which is preliminary data.</text>
</comment>
<feature type="transmembrane region" description="Helical" evidence="6">
    <location>
        <begin position="6"/>
        <end position="26"/>
    </location>
</feature>
<keyword evidence="3 6" id="KW-0812">Transmembrane</keyword>
<evidence type="ECO:0000256" key="4">
    <source>
        <dbReference type="ARBA" id="ARBA00022989"/>
    </source>
</evidence>
<proteinExistence type="inferred from homology"/>
<gene>
    <name evidence="7" type="ORF">UX31_C0002G0010</name>
</gene>
<dbReference type="PATRIC" id="fig|1618732.3.peg.84"/>
<name>A0A0G1NQ33_9BACT</name>
<evidence type="ECO:0000256" key="5">
    <source>
        <dbReference type="ARBA" id="ARBA00023136"/>
    </source>
</evidence>
<protein>
    <submittedName>
        <fullName evidence="7">Integral membrane protein TerC</fullName>
    </submittedName>
</protein>
<organism evidence="7 8">
    <name type="scientific">Candidatus Nomurabacteria bacterium GW2011_GWA1_46_11</name>
    <dbReference type="NCBI Taxonomy" id="1618732"/>
    <lineage>
        <taxon>Bacteria</taxon>
        <taxon>Candidatus Nomuraibacteriota</taxon>
    </lineage>
</organism>
<dbReference type="Proteomes" id="UP000034107">
    <property type="component" value="Unassembled WGS sequence"/>
</dbReference>
<feature type="transmembrane region" description="Helical" evidence="6">
    <location>
        <begin position="72"/>
        <end position="93"/>
    </location>
</feature>
<accession>A0A0G1NQ33</accession>
<feature type="transmembrane region" description="Helical" evidence="6">
    <location>
        <begin position="38"/>
        <end position="60"/>
    </location>
</feature>
<evidence type="ECO:0000256" key="6">
    <source>
        <dbReference type="SAM" id="Phobius"/>
    </source>
</evidence>
<dbReference type="InterPro" id="IPR022369">
    <property type="entry name" value="Integral_membrane_TerC_rswitch"/>
</dbReference>
<sequence length="306" mass="34935">MAAQTALTILFGVIVTGFMVADLGFFNKKSHKIEFRPALYQSIFWIAISLIFGALIYFFIGKVTAVEFLSAYVTEKMLSVDNLFVIMLIFSYFKLEEKYHHRALFWGILGAILFRGIFIVAGAYIIHQFYWVLYIFGAILLYTGIKLLAEKKEEHIDFKHNKVIKFAHKFLPFTDTHHGGKFFFRENGKFFFTSLFMVVLMVEATDIIFAVDSIPAVFAISQNLFVVFTSNIFAILGLRALFFLIENILHRFHHLQKGLAIILVFIGAKMLAGIFSIHISSFLSFGVIMFALVASIVLSIIFPKKI</sequence>
<comment type="subcellular location">
    <subcellularLocation>
        <location evidence="1">Membrane</location>
        <topology evidence="1">Multi-pass membrane protein</topology>
    </subcellularLocation>
</comment>
<comment type="similarity">
    <text evidence="2">Belongs to the TerC family.</text>
</comment>
<dbReference type="PANTHER" id="PTHR30238">
    <property type="entry name" value="MEMBRANE BOUND PREDICTED REDOX MODULATOR"/>
    <property type="match status" value="1"/>
</dbReference>
<keyword evidence="4 6" id="KW-1133">Transmembrane helix</keyword>
<feature type="transmembrane region" description="Helical" evidence="6">
    <location>
        <begin position="190"/>
        <end position="211"/>
    </location>
</feature>
<keyword evidence="5 6" id="KW-0472">Membrane</keyword>
<dbReference type="InterPro" id="IPR005496">
    <property type="entry name" value="Integral_membrane_TerC"/>
</dbReference>
<dbReference type="PANTHER" id="PTHR30238:SF0">
    <property type="entry name" value="THYLAKOID MEMBRANE PROTEIN TERC, CHLOROPLASTIC"/>
    <property type="match status" value="1"/>
</dbReference>
<reference evidence="7 8" key="1">
    <citation type="journal article" date="2015" name="Nature">
        <title>rRNA introns, odd ribosomes, and small enigmatic genomes across a large radiation of phyla.</title>
        <authorList>
            <person name="Brown C.T."/>
            <person name="Hug L.A."/>
            <person name="Thomas B.C."/>
            <person name="Sharon I."/>
            <person name="Castelle C.J."/>
            <person name="Singh A."/>
            <person name="Wilkins M.J."/>
            <person name="Williams K.H."/>
            <person name="Banfield J.F."/>
        </authorList>
    </citation>
    <scope>NUCLEOTIDE SEQUENCE [LARGE SCALE GENOMIC DNA]</scope>
</reference>
<feature type="transmembrane region" description="Helical" evidence="6">
    <location>
        <begin position="283"/>
        <end position="302"/>
    </location>
</feature>